<dbReference type="Pfam" id="PF00126">
    <property type="entry name" value="HTH_1"/>
    <property type="match status" value="1"/>
</dbReference>
<dbReference type="EMBL" id="QQTP01000013">
    <property type="protein sequence ID" value="RDJ21255.1"/>
    <property type="molecule type" value="Genomic_DNA"/>
</dbReference>
<organism evidence="2 3">
    <name type="scientific">Bosea caraganae</name>
    <dbReference type="NCBI Taxonomy" id="2763117"/>
    <lineage>
        <taxon>Bacteria</taxon>
        <taxon>Pseudomonadati</taxon>
        <taxon>Pseudomonadota</taxon>
        <taxon>Alphaproteobacteria</taxon>
        <taxon>Hyphomicrobiales</taxon>
        <taxon>Boseaceae</taxon>
        <taxon>Bosea</taxon>
    </lineage>
</organism>
<dbReference type="RefSeq" id="WP_114831316.1">
    <property type="nucleotide sequence ID" value="NZ_QQTO01000020.1"/>
</dbReference>
<protein>
    <submittedName>
        <fullName evidence="2">LysR family transcriptional regulator</fullName>
    </submittedName>
</protein>
<dbReference type="GO" id="GO:0003700">
    <property type="term" value="F:DNA-binding transcription factor activity"/>
    <property type="evidence" value="ECO:0007669"/>
    <property type="project" value="InterPro"/>
</dbReference>
<feature type="domain" description="HTH lysR-type" evidence="1">
    <location>
        <begin position="30"/>
        <end position="90"/>
    </location>
</feature>
<dbReference type="Proteomes" id="UP000255207">
    <property type="component" value="Unassembled WGS sequence"/>
</dbReference>
<dbReference type="PANTHER" id="PTHR30432">
    <property type="entry name" value="TRANSCRIPTIONAL REGULATOR MODE"/>
    <property type="match status" value="1"/>
</dbReference>
<keyword evidence="3" id="KW-1185">Reference proteome</keyword>
<proteinExistence type="predicted"/>
<gene>
    <name evidence="2" type="ORF">DWE98_21270</name>
</gene>
<dbReference type="InterPro" id="IPR000847">
    <property type="entry name" value="LysR_HTH_N"/>
</dbReference>
<name>A0A370L179_9HYPH</name>
<evidence type="ECO:0000313" key="3">
    <source>
        <dbReference type="Proteomes" id="UP000255207"/>
    </source>
</evidence>
<dbReference type="PANTHER" id="PTHR30432:SF1">
    <property type="entry name" value="DNA-BINDING TRANSCRIPTIONAL DUAL REGULATOR MODE"/>
    <property type="match status" value="1"/>
</dbReference>
<evidence type="ECO:0000259" key="1">
    <source>
        <dbReference type="Pfam" id="PF00126"/>
    </source>
</evidence>
<comment type="caution">
    <text evidence="2">The sequence shown here is derived from an EMBL/GenBank/DDBJ whole genome shotgun (WGS) entry which is preliminary data.</text>
</comment>
<sequence>MPESPFLPAVKMSLRLDFAPGGRLGPGKVALLEAVAETGSISGAGRAMVMSYRRAWLLIDDLNRMFRTPLVEAQPGGAKGGGAELTPLGREVVAHYRAIESKALKAGSLHVEALRELIDREPAAGEA</sequence>
<dbReference type="InterPro" id="IPR036388">
    <property type="entry name" value="WH-like_DNA-bd_sf"/>
</dbReference>
<dbReference type="InterPro" id="IPR051815">
    <property type="entry name" value="Molybdate_resp_trans_reg"/>
</dbReference>
<dbReference type="Gene3D" id="1.10.10.10">
    <property type="entry name" value="Winged helix-like DNA-binding domain superfamily/Winged helix DNA-binding domain"/>
    <property type="match status" value="1"/>
</dbReference>
<reference evidence="3" key="1">
    <citation type="submission" date="2018-07" db="EMBL/GenBank/DDBJ databases">
        <authorList>
            <person name="Safronova V.I."/>
            <person name="Chirak E.R."/>
            <person name="Sazanova A.L."/>
        </authorList>
    </citation>
    <scope>NUCLEOTIDE SEQUENCE [LARGE SCALE GENOMIC DNA]</scope>
    <source>
        <strain evidence="3">RCAM04685</strain>
    </source>
</reference>
<dbReference type="OrthoDB" id="9800709at2"/>
<dbReference type="AlphaFoldDB" id="A0A370L179"/>
<dbReference type="SUPFAM" id="SSF46785">
    <property type="entry name" value="Winged helix' DNA-binding domain"/>
    <property type="match status" value="1"/>
</dbReference>
<accession>A0A370L179</accession>
<evidence type="ECO:0000313" key="2">
    <source>
        <dbReference type="EMBL" id="RDJ21255.1"/>
    </source>
</evidence>
<dbReference type="InterPro" id="IPR036390">
    <property type="entry name" value="WH_DNA-bd_sf"/>
</dbReference>